<evidence type="ECO:0008006" key="4">
    <source>
        <dbReference type="Google" id="ProtNLM"/>
    </source>
</evidence>
<dbReference type="Gene3D" id="3.40.50.150">
    <property type="entry name" value="Vaccinia Virus protein VP39"/>
    <property type="match status" value="1"/>
</dbReference>
<feature type="region of interest" description="Disordered" evidence="1">
    <location>
        <begin position="177"/>
        <end position="248"/>
    </location>
</feature>
<dbReference type="EMBL" id="BMRP01000010">
    <property type="protein sequence ID" value="GGU65510.1"/>
    <property type="molecule type" value="Genomic_DNA"/>
</dbReference>
<feature type="region of interest" description="Disordered" evidence="1">
    <location>
        <begin position="19"/>
        <end position="58"/>
    </location>
</feature>
<organism evidence="2 3">
    <name type="scientific">Streptomyces albospinus</name>
    <dbReference type="NCBI Taxonomy" id="285515"/>
    <lineage>
        <taxon>Bacteria</taxon>
        <taxon>Bacillati</taxon>
        <taxon>Actinomycetota</taxon>
        <taxon>Actinomycetes</taxon>
        <taxon>Kitasatosporales</taxon>
        <taxon>Streptomycetaceae</taxon>
        <taxon>Streptomyces</taxon>
    </lineage>
</organism>
<accession>A0ABQ2V3V2</accession>
<evidence type="ECO:0000256" key="1">
    <source>
        <dbReference type="SAM" id="MobiDB-lite"/>
    </source>
</evidence>
<feature type="compositionally biased region" description="Basic and acidic residues" evidence="1">
    <location>
        <begin position="195"/>
        <end position="214"/>
    </location>
</feature>
<feature type="compositionally biased region" description="Basic and acidic residues" evidence="1">
    <location>
        <begin position="177"/>
        <end position="188"/>
    </location>
</feature>
<dbReference type="Proteomes" id="UP000654471">
    <property type="component" value="Unassembled WGS sequence"/>
</dbReference>
<proteinExistence type="predicted"/>
<sequence>MHGTSERIAVCARAHQAALRPLGRRARPAPRNHRRPREDRGASHRSAKGHWTDPAQALPEARRALRPGGTLALWWNIASHSAVLVRGPQSADAFLTEERARLTALFPNGTIEESYVVDLRVAIRWTPPHRRIVDGDDDLRGRQILWSALLHRTRRWSTTPARRRFLKSRERHACQHRREAQHPCRGEHFSQQQHECGRRRPDGSRGFRERRGEVVDAATGKPRPTTGSQRDGGGSATLETVGKQSRCQRLRMGVGRTNVERWLTRTRR</sequence>
<comment type="caution">
    <text evidence="2">The sequence shown here is derived from an EMBL/GenBank/DDBJ whole genome shotgun (WGS) entry which is preliminary data.</text>
</comment>
<keyword evidence="3" id="KW-1185">Reference proteome</keyword>
<evidence type="ECO:0000313" key="3">
    <source>
        <dbReference type="Proteomes" id="UP000654471"/>
    </source>
</evidence>
<dbReference type="InterPro" id="IPR029063">
    <property type="entry name" value="SAM-dependent_MTases_sf"/>
</dbReference>
<feature type="compositionally biased region" description="Basic residues" evidence="1">
    <location>
        <begin position="22"/>
        <end position="35"/>
    </location>
</feature>
<gene>
    <name evidence="2" type="ORF">GCM10010211_33340</name>
</gene>
<name>A0ABQ2V3V2_9ACTN</name>
<reference evidence="3" key="1">
    <citation type="journal article" date="2019" name="Int. J. Syst. Evol. Microbiol.">
        <title>The Global Catalogue of Microorganisms (GCM) 10K type strain sequencing project: providing services to taxonomists for standard genome sequencing and annotation.</title>
        <authorList>
            <consortium name="The Broad Institute Genomics Platform"/>
            <consortium name="The Broad Institute Genome Sequencing Center for Infectious Disease"/>
            <person name="Wu L."/>
            <person name="Ma J."/>
        </authorList>
    </citation>
    <scope>NUCLEOTIDE SEQUENCE [LARGE SCALE GENOMIC DNA]</scope>
    <source>
        <strain evidence="3">JCM 3399</strain>
    </source>
</reference>
<protein>
    <recommendedName>
        <fullName evidence="4">Methyltransferase type 11 domain-containing protein</fullName>
    </recommendedName>
</protein>
<evidence type="ECO:0000313" key="2">
    <source>
        <dbReference type="EMBL" id="GGU65510.1"/>
    </source>
</evidence>
<dbReference type="SUPFAM" id="SSF53335">
    <property type="entry name" value="S-adenosyl-L-methionine-dependent methyltransferases"/>
    <property type="match status" value="1"/>
</dbReference>